<reference evidence="2 3" key="1">
    <citation type="journal article" date="2023" name="Hortic Res">
        <title>Pangenome of water caltrop reveals structural variations and asymmetric subgenome divergence after allopolyploidization.</title>
        <authorList>
            <person name="Zhang X."/>
            <person name="Chen Y."/>
            <person name="Wang L."/>
            <person name="Yuan Y."/>
            <person name="Fang M."/>
            <person name="Shi L."/>
            <person name="Lu R."/>
            <person name="Comes H.P."/>
            <person name="Ma Y."/>
            <person name="Chen Y."/>
            <person name="Huang G."/>
            <person name="Zhou Y."/>
            <person name="Zheng Z."/>
            <person name="Qiu Y."/>
        </authorList>
    </citation>
    <scope>NUCLEOTIDE SEQUENCE [LARGE SCALE GENOMIC DNA]</scope>
    <source>
        <tissue evidence="2">Roots</tissue>
    </source>
</reference>
<sequence length="110" mass="13012">MNMLMHLSLGFWCSLQGTIDQECICYHHTRCEIFNSFLFHGPVDFEAEVVYFFSRLMYILDVHFGRIASKLVMSVNSIRIFFRLLVIQQYVCTSWTQNRIGRICFTILLS</sequence>
<keyword evidence="3" id="KW-1185">Reference proteome</keyword>
<evidence type="ECO:0000313" key="3">
    <source>
        <dbReference type="Proteomes" id="UP001345219"/>
    </source>
</evidence>
<dbReference type="Proteomes" id="UP001345219">
    <property type="component" value="Chromosome 12"/>
</dbReference>
<feature type="signal peptide" evidence="1">
    <location>
        <begin position="1"/>
        <end position="20"/>
    </location>
</feature>
<evidence type="ECO:0008006" key="4">
    <source>
        <dbReference type="Google" id="ProtNLM"/>
    </source>
</evidence>
<evidence type="ECO:0000313" key="2">
    <source>
        <dbReference type="EMBL" id="KAK4748752.1"/>
    </source>
</evidence>
<dbReference type="EMBL" id="JAXIOK010000019">
    <property type="protein sequence ID" value="KAK4748752.1"/>
    <property type="molecule type" value="Genomic_DNA"/>
</dbReference>
<proteinExistence type="predicted"/>
<keyword evidence="1" id="KW-0732">Signal</keyword>
<comment type="caution">
    <text evidence="2">The sequence shown here is derived from an EMBL/GenBank/DDBJ whole genome shotgun (WGS) entry which is preliminary data.</text>
</comment>
<organism evidence="2 3">
    <name type="scientific">Trapa incisa</name>
    <dbReference type="NCBI Taxonomy" id="236973"/>
    <lineage>
        <taxon>Eukaryota</taxon>
        <taxon>Viridiplantae</taxon>
        <taxon>Streptophyta</taxon>
        <taxon>Embryophyta</taxon>
        <taxon>Tracheophyta</taxon>
        <taxon>Spermatophyta</taxon>
        <taxon>Magnoliopsida</taxon>
        <taxon>eudicotyledons</taxon>
        <taxon>Gunneridae</taxon>
        <taxon>Pentapetalae</taxon>
        <taxon>rosids</taxon>
        <taxon>malvids</taxon>
        <taxon>Myrtales</taxon>
        <taxon>Lythraceae</taxon>
        <taxon>Trapa</taxon>
    </lineage>
</organism>
<evidence type="ECO:0000256" key="1">
    <source>
        <dbReference type="SAM" id="SignalP"/>
    </source>
</evidence>
<dbReference type="AlphaFoldDB" id="A0AAN7H3N3"/>
<protein>
    <recommendedName>
        <fullName evidence="4">Secreted protein</fullName>
    </recommendedName>
</protein>
<name>A0AAN7H3N3_9MYRT</name>
<feature type="chain" id="PRO_5042852473" description="Secreted protein" evidence="1">
    <location>
        <begin position="21"/>
        <end position="110"/>
    </location>
</feature>
<gene>
    <name evidence="2" type="ORF">SAY87_015338</name>
</gene>
<accession>A0AAN7H3N3</accession>